<feature type="transmembrane region" description="Helical" evidence="1">
    <location>
        <begin position="73"/>
        <end position="89"/>
    </location>
</feature>
<keyword evidence="1" id="KW-0812">Transmembrane</keyword>
<evidence type="ECO:0000256" key="1">
    <source>
        <dbReference type="SAM" id="Phobius"/>
    </source>
</evidence>
<keyword evidence="1" id="KW-1133">Transmembrane helix</keyword>
<evidence type="ECO:0000313" key="3">
    <source>
        <dbReference type="Proteomes" id="UP000184440"/>
    </source>
</evidence>
<organism evidence="2 3">
    <name type="scientific">Cryptosporangium aurantiacum</name>
    <dbReference type="NCBI Taxonomy" id="134849"/>
    <lineage>
        <taxon>Bacteria</taxon>
        <taxon>Bacillati</taxon>
        <taxon>Actinomycetota</taxon>
        <taxon>Actinomycetes</taxon>
        <taxon>Cryptosporangiales</taxon>
        <taxon>Cryptosporangiaceae</taxon>
        <taxon>Cryptosporangium</taxon>
    </lineage>
</organism>
<evidence type="ECO:0000313" key="2">
    <source>
        <dbReference type="EMBL" id="SHN25508.1"/>
    </source>
</evidence>
<accession>A0A1M7Q5L9</accession>
<reference evidence="2 3" key="1">
    <citation type="submission" date="2016-11" db="EMBL/GenBank/DDBJ databases">
        <authorList>
            <person name="Jaros S."/>
            <person name="Januszkiewicz K."/>
            <person name="Wedrychowicz H."/>
        </authorList>
    </citation>
    <scope>NUCLEOTIDE SEQUENCE [LARGE SCALE GENOMIC DNA]</scope>
    <source>
        <strain evidence="2 3">DSM 46144</strain>
    </source>
</reference>
<dbReference type="EMBL" id="FRCS01000004">
    <property type="protein sequence ID" value="SHN25508.1"/>
    <property type="molecule type" value="Genomic_DNA"/>
</dbReference>
<dbReference type="STRING" id="134849.SAMN05443668_104170"/>
<keyword evidence="3" id="KW-1185">Reference proteome</keyword>
<feature type="transmembrane region" description="Helical" evidence="1">
    <location>
        <begin position="12"/>
        <end position="37"/>
    </location>
</feature>
<keyword evidence="1" id="KW-0472">Membrane</keyword>
<dbReference type="Pfam" id="PF20444">
    <property type="entry name" value="DUF6703"/>
    <property type="match status" value="1"/>
</dbReference>
<name>A0A1M7Q5L9_9ACTN</name>
<gene>
    <name evidence="2" type="ORF">SAMN05443668_104170</name>
</gene>
<dbReference type="Proteomes" id="UP000184440">
    <property type="component" value="Unassembled WGS sequence"/>
</dbReference>
<feature type="transmembrane region" description="Helical" evidence="1">
    <location>
        <begin position="43"/>
        <end position="61"/>
    </location>
</feature>
<proteinExistence type="predicted"/>
<dbReference type="AlphaFoldDB" id="A0A1M7Q5L9"/>
<protein>
    <submittedName>
        <fullName evidence="2">Uncharacterized protein</fullName>
    </submittedName>
</protein>
<sequence length="91" mass="9374">MSEAQPPLGPRSAALLAFLLRLPRFVLVLGVMAILLAGAFLPGIPGAVLVLAIAALLAWLARLAWRSASSGARAGRVVAVAVLLAFALTKF</sequence>
<dbReference type="RefSeq" id="WP_073257645.1">
    <property type="nucleotide sequence ID" value="NZ_FRCS01000004.1"/>
</dbReference>
<dbReference type="InterPro" id="IPR046549">
    <property type="entry name" value="DUF6703"/>
</dbReference>